<reference evidence="3 4" key="1">
    <citation type="submission" date="2016-10" db="EMBL/GenBank/DDBJ databases">
        <authorList>
            <person name="de Groot N.N."/>
        </authorList>
    </citation>
    <scope>NUCLEOTIDE SEQUENCE [LARGE SCALE GENOMIC DNA]</scope>
    <source>
        <strain evidence="3 4">CGMCC 4.5727</strain>
    </source>
</reference>
<dbReference type="EMBL" id="FNFF01000019">
    <property type="protein sequence ID" value="SDL13905.1"/>
    <property type="molecule type" value="Genomic_DNA"/>
</dbReference>
<evidence type="ECO:0000313" key="3">
    <source>
        <dbReference type="EMBL" id="SDL13905.1"/>
    </source>
</evidence>
<accession>A0A1G9HLZ2</accession>
<dbReference type="Pfam" id="PF22784">
    <property type="entry name" value="PTP-SAK"/>
    <property type="match status" value="1"/>
</dbReference>
<evidence type="ECO:0000259" key="2">
    <source>
        <dbReference type="Pfam" id="PF22784"/>
    </source>
</evidence>
<dbReference type="RefSeq" id="WP_093616636.1">
    <property type="nucleotide sequence ID" value="NZ_FNFF01000019.1"/>
</dbReference>
<evidence type="ECO:0000256" key="1">
    <source>
        <dbReference type="ARBA" id="ARBA00022801"/>
    </source>
</evidence>
<gene>
    <name evidence="3" type="ORF">SAMN05421806_11978</name>
</gene>
<organism evidence="3 4">
    <name type="scientific">Streptomyces indicus</name>
    <dbReference type="NCBI Taxonomy" id="417292"/>
    <lineage>
        <taxon>Bacteria</taxon>
        <taxon>Bacillati</taxon>
        <taxon>Actinomycetota</taxon>
        <taxon>Actinomycetes</taxon>
        <taxon>Kitasatosporales</taxon>
        <taxon>Streptomycetaceae</taxon>
        <taxon>Streptomyces</taxon>
    </lineage>
</organism>
<dbReference type="Proteomes" id="UP000199155">
    <property type="component" value="Unassembled WGS sequence"/>
</dbReference>
<protein>
    <recommendedName>
        <fullName evidence="2">Swiss Army Knife protein DSP-PTPase phosphatase domain-containing protein</fullName>
    </recommendedName>
</protein>
<dbReference type="InterPro" id="IPR029021">
    <property type="entry name" value="Prot-tyrosine_phosphatase-like"/>
</dbReference>
<proteinExistence type="predicted"/>
<keyword evidence="4" id="KW-1185">Reference proteome</keyword>
<dbReference type="GO" id="GO:0016791">
    <property type="term" value="F:phosphatase activity"/>
    <property type="evidence" value="ECO:0007669"/>
    <property type="project" value="UniProtKB-ARBA"/>
</dbReference>
<feature type="domain" description="Swiss Army Knife protein DSP-PTPase phosphatase" evidence="2">
    <location>
        <begin position="84"/>
        <end position="113"/>
    </location>
</feature>
<sequence>METWEPGAAGVLTLPSGRLVRGRGLRHPLPAGPEPTYGLYLLGKEPPRVGWEAAWLRWPDFWLPAADAPAVLRTAWERAAGERVELACGGGRGRTGTALACLAVLDGVPAHEAVAYVRRHYDRRAVETPWQKRYVRRFDAAR</sequence>
<dbReference type="InterPro" id="IPR057023">
    <property type="entry name" value="PTP-SAK"/>
</dbReference>
<dbReference type="SUPFAM" id="SSF52799">
    <property type="entry name" value="(Phosphotyrosine protein) phosphatases II"/>
    <property type="match status" value="1"/>
</dbReference>
<dbReference type="STRING" id="417292.SAMN05421806_11978"/>
<keyword evidence="1" id="KW-0378">Hydrolase</keyword>
<dbReference type="OrthoDB" id="2629679at2"/>
<dbReference type="AlphaFoldDB" id="A0A1G9HLZ2"/>
<name>A0A1G9HLZ2_9ACTN</name>
<dbReference type="Gene3D" id="3.90.190.10">
    <property type="entry name" value="Protein tyrosine phosphatase superfamily"/>
    <property type="match status" value="1"/>
</dbReference>
<evidence type="ECO:0000313" key="4">
    <source>
        <dbReference type="Proteomes" id="UP000199155"/>
    </source>
</evidence>